<reference evidence="5 6" key="1">
    <citation type="submission" date="2019-10" db="EMBL/GenBank/DDBJ databases">
        <title>Vibrio sp. nov., isolated from Coralline algae surface.</title>
        <authorList>
            <person name="Geng Y."/>
            <person name="Zhang X."/>
        </authorList>
    </citation>
    <scope>NUCLEOTIDE SEQUENCE [LARGE SCALE GENOMIC DNA]</scope>
    <source>
        <strain evidence="5 6">SM1977</strain>
    </source>
</reference>
<dbReference type="InterPro" id="IPR051600">
    <property type="entry name" value="Beta-PGM-like"/>
</dbReference>
<evidence type="ECO:0000256" key="3">
    <source>
        <dbReference type="ARBA" id="ARBA00022723"/>
    </source>
</evidence>
<organism evidence="5 6">
    <name type="scientific">Vibrio algicola</name>
    <dbReference type="NCBI Taxonomy" id="2662262"/>
    <lineage>
        <taxon>Bacteria</taxon>
        <taxon>Pseudomonadati</taxon>
        <taxon>Pseudomonadota</taxon>
        <taxon>Gammaproteobacteria</taxon>
        <taxon>Vibrionales</taxon>
        <taxon>Vibrionaceae</taxon>
        <taxon>Vibrio</taxon>
    </lineage>
</organism>
<evidence type="ECO:0000313" key="6">
    <source>
        <dbReference type="Proteomes" id="UP000348942"/>
    </source>
</evidence>
<keyword evidence="6" id="KW-1185">Reference proteome</keyword>
<comment type="similarity">
    <text evidence="2">Belongs to the HAD-like hydrolase superfamily. CbbY/CbbZ/Gph/YieH family.</text>
</comment>
<comment type="cofactor">
    <cofactor evidence="1">
        <name>Mg(2+)</name>
        <dbReference type="ChEBI" id="CHEBI:18420"/>
    </cofactor>
</comment>
<dbReference type="CDD" id="cd07526">
    <property type="entry name" value="HAD_BPGM_like"/>
    <property type="match status" value="1"/>
</dbReference>
<dbReference type="SFLD" id="SFLDS00003">
    <property type="entry name" value="Haloacid_Dehalogenase"/>
    <property type="match status" value="1"/>
</dbReference>
<keyword evidence="4" id="KW-0460">Magnesium</keyword>
<dbReference type="NCBIfam" id="TIGR01509">
    <property type="entry name" value="HAD-SF-IA-v3"/>
    <property type="match status" value="1"/>
</dbReference>
<dbReference type="InterPro" id="IPR023198">
    <property type="entry name" value="PGP-like_dom2"/>
</dbReference>
<dbReference type="SUPFAM" id="SSF56784">
    <property type="entry name" value="HAD-like"/>
    <property type="match status" value="1"/>
</dbReference>
<dbReference type="InterPro" id="IPR023214">
    <property type="entry name" value="HAD_sf"/>
</dbReference>
<dbReference type="PANTHER" id="PTHR46193:SF10">
    <property type="entry name" value="6-PHOSPHOGLUCONATE PHOSPHATASE"/>
    <property type="match status" value="1"/>
</dbReference>
<dbReference type="EMBL" id="CP045700">
    <property type="protein sequence ID" value="QGA66415.1"/>
    <property type="molecule type" value="Genomic_DNA"/>
</dbReference>
<dbReference type="Pfam" id="PF00702">
    <property type="entry name" value="Hydrolase"/>
    <property type="match status" value="1"/>
</dbReference>
<dbReference type="PRINTS" id="PR00413">
    <property type="entry name" value="HADHALOGNASE"/>
</dbReference>
<evidence type="ECO:0000256" key="1">
    <source>
        <dbReference type="ARBA" id="ARBA00001946"/>
    </source>
</evidence>
<keyword evidence="5" id="KW-0378">Hydrolase</keyword>
<dbReference type="Proteomes" id="UP000348942">
    <property type="component" value="Chromosome 2"/>
</dbReference>
<accession>A0A5Q0TJX5</accession>
<dbReference type="PANTHER" id="PTHR46193">
    <property type="entry name" value="6-PHOSPHOGLUCONATE PHOSPHATASE"/>
    <property type="match status" value="1"/>
</dbReference>
<dbReference type="SFLD" id="SFLDG01135">
    <property type="entry name" value="C1.5.6:_HAD__Beta-PGM__Phospha"/>
    <property type="match status" value="1"/>
</dbReference>
<name>A0A5Q0TJX5_9VIBR</name>
<evidence type="ECO:0000256" key="2">
    <source>
        <dbReference type="ARBA" id="ARBA00006171"/>
    </source>
</evidence>
<dbReference type="GO" id="GO:0016787">
    <property type="term" value="F:hydrolase activity"/>
    <property type="evidence" value="ECO:0007669"/>
    <property type="project" value="UniProtKB-KW"/>
</dbReference>
<keyword evidence="3" id="KW-0479">Metal-binding</keyword>
<dbReference type="EC" id="3.1.3.-" evidence="5"/>
<sequence>MSQSQIKCVIFDCDGTLVDSETLCCQALVQVFANYGAKVSYDNCMANFQGGKMFDILKDISESVGLTIPMEILEPQYREVMRQLFTDQLKPIPHALETVQYLISQNIAVCVVSNGPTAKMQQSLELTGMFDLFENNIFSAFDINCWKPEPDLLLYAAMQMGFKLEECLFVDDTENGVKAGINAGIQTIHFTPLEAKVIQHPLVSHIANLSELQKLPLFHH</sequence>
<dbReference type="RefSeq" id="WP_153448548.1">
    <property type="nucleotide sequence ID" value="NZ_CP045700.1"/>
</dbReference>
<dbReference type="GO" id="GO:0046872">
    <property type="term" value="F:metal ion binding"/>
    <property type="evidence" value="ECO:0007669"/>
    <property type="project" value="UniProtKB-KW"/>
</dbReference>
<proteinExistence type="inferred from homology"/>
<gene>
    <name evidence="5" type="primary">yieH</name>
    <name evidence="5" type="ORF">GFB47_13370</name>
</gene>
<evidence type="ECO:0000256" key="4">
    <source>
        <dbReference type="ARBA" id="ARBA00022842"/>
    </source>
</evidence>
<evidence type="ECO:0000313" key="5">
    <source>
        <dbReference type="EMBL" id="QGA66415.1"/>
    </source>
</evidence>
<dbReference type="SFLD" id="SFLDG01129">
    <property type="entry name" value="C1.5:_HAD__Beta-PGM__Phosphata"/>
    <property type="match status" value="1"/>
</dbReference>
<dbReference type="Gene3D" id="3.40.50.1000">
    <property type="entry name" value="HAD superfamily/HAD-like"/>
    <property type="match status" value="1"/>
</dbReference>
<dbReference type="InterPro" id="IPR036412">
    <property type="entry name" value="HAD-like_sf"/>
</dbReference>
<dbReference type="AlphaFoldDB" id="A0A5Q0TJX5"/>
<dbReference type="InterPro" id="IPR006439">
    <property type="entry name" value="HAD-SF_hydro_IA"/>
</dbReference>
<dbReference type="NCBIfam" id="NF007854">
    <property type="entry name" value="PRK10563.1"/>
    <property type="match status" value="1"/>
</dbReference>
<protein>
    <submittedName>
        <fullName evidence="5">6-phosphogluconate phosphatase</fullName>
        <ecNumber evidence="5">3.1.3.-</ecNumber>
    </submittedName>
</protein>
<dbReference type="Gene3D" id="1.10.150.240">
    <property type="entry name" value="Putative phosphatase, domain 2"/>
    <property type="match status" value="1"/>
</dbReference>